<comment type="function">
    <text evidence="8 9">This protein is involved in the repair of mismatches in DNA. It is possible that it carries out the mismatch recognition step. This protein has a weak ATPase activity.</text>
</comment>
<dbReference type="Pfam" id="PF05192">
    <property type="entry name" value="MutS_III"/>
    <property type="match status" value="1"/>
</dbReference>
<dbReference type="SMART" id="SM00534">
    <property type="entry name" value="MUTSac"/>
    <property type="match status" value="1"/>
</dbReference>
<dbReference type="InterPro" id="IPR007860">
    <property type="entry name" value="DNA_mmatch_repair_MutS_con_dom"/>
</dbReference>
<dbReference type="PANTHER" id="PTHR11361:SF34">
    <property type="entry name" value="DNA MISMATCH REPAIR PROTEIN MSH1, MITOCHONDRIAL"/>
    <property type="match status" value="1"/>
</dbReference>
<dbReference type="PANTHER" id="PTHR11361">
    <property type="entry name" value="DNA MISMATCH REPAIR PROTEIN MUTS FAMILY MEMBER"/>
    <property type="match status" value="1"/>
</dbReference>
<dbReference type="InterPro" id="IPR000432">
    <property type="entry name" value="DNA_mismatch_repair_MutS_C"/>
</dbReference>
<dbReference type="GO" id="GO:0140664">
    <property type="term" value="F:ATP-dependent DNA damage sensor activity"/>
    <property type="evidence" value="ECO:0007669"/>
    <property type="project" value="InterPro"/>
</dbReference>
<keyword evidence="7 9" id="KW-0234">DNA repair</keyword>
<dbReference type="HAMAP" id="MF_00096">
    <property type="entry name" value="MutS"/>
    <property type="match status" value="1"/>
</dbReference>
<dbReference type="FunFam" id="3.40.1170.10:FF:000001">
    <property type="entry name" value="DNA mismatch repair protein MutS"/>
    <property type="match status" value="1"/>
</dbReference>
<dbReference type="Pfam" id="PF01624">
    <property type="entry name" value="MutS_I"/>
    <property type="match status" value="1"/>
</dbReference>
<evidence type="ECO:0000256" key="1">
    <source>
        <dbReference type="ARBA" id="ARBA00006271"/>
    </source>
</evidence>
<dbReference type="AlphaFoldDB" id="A0A1S2NAW8"/>
<dbReference type="Pfam" id="PF00488">
    <property type="entry name" value="MutS_V"/>
    <property type="match status" value="1"/>
</dbReference>
<name>A0A1S2NAW8_9BURK</name>
<feature type="compositionally biased region" description="Low complexity" evidence="11">
    <location>
        <begin position="823"/>
        <end position="832"/>
    </location>
</feature>
<dbReference type="InterPro" id="IPR016151">
    <property type="entry name" value="DNA_mismatch_repair_MutS_N"/>
</dbReference>
<dbReference type="InterPro" id="IPR007861">
    <property type="entry name" value="DNA_mismatch_repair_MutS_clamp"/>
</dbReference>
<dbReference type="InterPro" id="IPR007696">
    <property type="entry name" value="DNA_mismatch_repair_MutS_core"/>
</dbReference>
<evidence type="ECO:0000313" key="13">
    <source>
        <dbReference type="EMBL" id="OIJ42237.1"/>
    </source>
</evidence>
<organism evidence="13 14">
    <name type="scientific">Massilia timonae</name>
    <dbReference type="NCBI Taxonomy" id="47229"/>
    <lineage>
        <taxon>Bacteria</taxon>
        <taxon>Pseudomonadati</taxon>
        <taxon>Pseudomonadota</taxon>
        <taxon>Betaproteobacteria</taxon>
        <taxon>Burkholderiales</taxon>
        <taxon>Oxalobacteraceae</taxon>
        <taxon>Telluria group</taxon>
        <taxon>Massilia</taxon>
    </lineage>
</organism>
<reference evidence="13 14" key="1">
    <citation type="submission" date="2014-10" db="EMBL/GenBank/DDBJ databases">
        <authorList>
            <person name="Seo M.-J."/>
            <person name="Seok Y.J."/>
            <person name="Cha I.-T."/>
        </authorList>
    </citation>
    <scope>NUCLEOTIDE SEQUENCE [LARGE SCALE GENOMIC DNA]</scope>
    <source>
        <strain evidence="13 14">NEU</strain>
    </source>
</reference>
<proteinExistence type="inferred from homology"/>
<dbReference type="GO" id="GO:0030983">
    <property type="term" value="F:mismatched DNA binding"/>
    <property type="evidence" value="ECO:0007669"/>
    <property type="project" value="InterPro"/>
</dbReference>
<dbReference type="SUPFAM" id="SSF53150">
    <property type="entry name" value="DNA repair protein MutS, domain II"/>
    <property type="match status" value="1"/>
</dbReference>
<dbReference type="SUPFAM" id="SSF52540">
    <property type="entry name" value="P-loop containing nucleoside triphosphate hydrolases"/>
    <property type="match status" value="1"/>
</dbReference>
<dbReference type="SUPFAM" id="SSF48334">
    <property type="entry name" value="DNA repair protein MutS, domain III"/>
    <property type="match status" value="1"/>
</dbReference>
<dbReference type="GO" id="GO:0005829">
    <property type="term" value="C:cytosol"/>
    <property type="evidence" value="ECO:0007669"/>
    <property type="project" value="TreeGrafter"/>
</dbReference>
<accession>A0A1S2NAW8</accession>
<dbReference type="Gene3D" id="6.10.140.430">
    <property type="match status" value="1"/>
</dbReference>
<evidence type="ECO:0000256" key="11">
    <source>
        <dbReference type="SAM" id="MobiDB-lite"/>
    </source>
</evidence>
<feature type="domain" description="DNA mismatch repair proteins mutS family" evidence="12">
    <location>
        <begin position="690"/>
        <end position="706"/>
    </location>
</feature>
<feature type="region of interest" description="Disordered" evidence="11">
    <location>
        <begin position="820"/>
        <end position="846"/>
    </location>
</feature>
<protein>
    <recommendedName>
        <fullName evidence="2 9">DNA mismatch repair protein MutS</fullName>
    </recommendedName>
</protein>
<dbReference type="InterPro" id="IPR007695">
    <property type="entry name" value="DNA_mismatch_repair_MutS-lik_N"/>
</dbReference>
<evidence type="ECO:0000313" key="14">
    <source>
        <dbReference type="Proteomes" id="UP000180246"/>
    </source>
</evidence>
<dbReference type="NCBIfam" id="NF003810">
    <property type="entry name" value="PRK05399.1"/>
    <property type="match status" value="1"/>
</dbReference>
<dbReference type="GO" id="GO:0003684">
    <property type="term" value="F:damaged DNA binding"/>
    <property type="evidence" value="ECO:0007669"/>
    <property type="project" value="UniProtKB-UniRule"/>
</dbReference>
<dbReference type="Pfam" id="PF05190">
    <property type="entry name" value="MutS_IV"/>
    <property type="match status" value="1"/>
</dbReference>
<evidence type="ECO:0000256" key="3">
    <source>
        <dbReference type="ARBA" id="ARBA00022741"/>
    </source>
</evidence>
<evidence type="ECO:0000256" key="6">
    <source>
        <dbReference type="ARBA" id="ARBA00023125"/>
    </source>
</evidence>
<comment type="similarity">
    <text evidence="1 9 10">Belongs to the DNA mismatch repair MutS family.</text>
</comment>
<dbReference type="Gene3D" id="3.40.1170.10">
    <property type="entry name" value="DNA repair protein MutS, domain I"/>
    <property type="match status" value="1"/>
</dbReference>
<evidence type="ECO:0000256" key="4">
    <source>
        <dbReference type="ARBA" id="ARBA00022763"/>
    </source>
</evidence>
<evidence type="ECO:0000256" key="10">
    <source>
        <dbReference type="RuleBase" id="RU003756"/>
    </source>
</evidence>
<dbReference type="InterPro" id="IPR036187">
    <property type="entry name" value="DNA_mismatch_repair_MutS_sf"/>
</dbReference>
<keyword evidence="3 9" id="KW-0547">Nucleotide-binding</keyword>
<dbReference type="GO" id="GO:0005524">
    <property type="term" value="F:ATP binding"/>
    <property type="evidence" value="ECO:0007669"/>
    <property type="project" value="UniProtKB-UniRule"/>
</dbReference>
<dbReference type="Pfam" id="PF05188">
    <property type="entry name" value="MutS_II"/>
    <property type="match status" value="1"/>
</dbReference>
<keyword evidence="6 9" id="KW-0238">DNA-binding</keyword>
<evidence type="ECO:0000256" key="9">
    <source>
        <dbReference type="HAMAP-Rule" id="MF_00096"/>
    </source>
</evidence>
<dbReference type="SMART" id="SM00533">
    <property type="entry name" value="MUTSd"/>
    <property type="match status" value="1"/>
</dbReference>
<dbReference type="FunFam" id="3.40.50.300:FF:000870">
    <property type="entry name" value="MutS protein homolog 4"/>
    <property type="match status" value="1"/>
</dbReference>
<evidence type="ECO:0000259" key="12">
    <source>
        <dbReference type="PROSITE" id="PS00486"/>
    </source>
</evidence>
<comment type="caution">
    <text evidence="13">The sequence shown here is derived from an EMBL/GenBank/DDBJ whole genome shotgun (WGS) entry which is preliminary data.</text>
</comment>
<dbReference type="InterPro" id="IPR027417">
    <property type="entry name" value="P-loop_NTPase"/>
</dbReference>
<dbReference type="InterPro" id="IPR036678">
    <property type="entry name" value="MutS_con_dom_sf"/>
</dbReference>
<keyword evidence="4 9" id="KW-0227">DNA damage</keyword>
<dbReference type="EMBL" id="JRYB01000001">
    <property type="protein sequence ID" value="OIJ42237.1"/>
    <property type="molecule type" value="Genomic_DNA"/>
</dbReference>
<dbReference type="Gene3D" id="3.40.50.300">
    <property type="entry name" value="P-loop containing nucleotide triphosphate hydrolases"/>
    <property type="match status" value="1"/>
</dbReference>
<dbReference type="CDD" id="cd03284">
    <property type="entry name" value="ABC_MutS1"/>
    <property type="match status" value="1"/>
</dbReference>
<evidence type="ECO:0000256" key="7">
    <source>
        <dbReference type="ARBA" id="ARBA00023204"/>
    </source>
</evidence>
<dbReference type="Proteomes" id="UP000180246">
    <property type="component" value="Unassembled WGS sequence"/>
</dbReference>
<dbReference type="GO" id="GO:0006298">
    <property type="term" value="P:mismatch repair"/>
    <property type="evidence" value="ECO:0007669"/>
    <property type="project" value="UniProtKB-UniRule"/>
</dbReference>
<dbReference type="SUPFAM" id="SSF55271">
    <property type="entry name" value="DNA repair protein MutS, domain I"/>
    <property type="match status" value="1"/>
</dbReference>
<sequence>MMQQYMSIKANYPTMLVFYRMGDFYELFFDDAEKASRVLGITLTARGKSGDQPIKMAGVPFHSLDGYLAKLVKLGESCAICEQIGDPALSKGPVERKVVRVVTPGTLTDSDLLPEKAERPLLALCLINQRKTVTAGLAWLSLASGNLRLMEFSGDARAVEQRLAHELERISPAEILRADCADMFETDGSNAHLQRVPEWHFDVLKGHGALLEQLGVATLTGFGADGMGAAFGAAGALLRYAQSTQGRGLQHVRGLACETENEYIGLDAATRRNLELTETIRGQESPTLFSLLDGCRTAMGSRLLRHWLHHARRDQSVARSRHQSIAALIQAEANDALSSTLAQVPDIERITTRVALLTARPRDLAALRDGLKALPVVREQVARCFVPGDTCLLREIHDDLATPGECVDLLTRAVMEEPAAMVRDGGVFARGFDAELDELRALSENAGQFLVDLETRERARTGIANLRVEYNKVHGFYIEVTNGQADKVPDDYRRRQTLKNCERYITPELKAFEDKALSAQDRALAREKILYDQLLADLAPHIGCLQTIARALAQVDVLVALSSHALRHGWCAPVLSDAPCLTIVEGRHPVVENQIERFIANDCKLSNDRRLLLITGPNMGGKSTFMRQVALITLLAYVGSYVPATSATIGPIDRIFTRIGASDDLANGRSTFMVEMTESAAILNGATEHSLVLMDEVGRGTSTFDGLALAWAIARHLIDTSRSFTLFATHYFELTQLPETYSSAANVHLSAVEHKDSIVFLHAVQDGPASQSYGLQVAQLAGVPQPVIKAARKHLARLEAQALDATPQLDLFAARTAEEEIGEAPAQTPAAEPQDDGLRDALDAIDPDALTPREALERLYELKRLAA</sequence>
<evidence type="ECO:0000256" key="2">
    <source>
        <dbReference type="ARBA" id="ARBA00021982"/>
    </source>
</evidence>
<evidence type="ECO:0000256" key="8">
    <source>
        <dbReference type="ARBA" id="ARBA00024647"/>
    </source>
</evidence>
<feature type="binding site" evidence="9">
    <location>
        <begin position="616"/>
        <end position="623"/>
    </location>
    <ligand>
        <name>ATP</name>
        <dbReference type="ChEBI" id="CHEBI:30616"/>
    </ligand>
</feature>
<gene>
    <name evidence="9 13" type="primary">mutS</name>
    <name evidence="13" type="ORF">LO55_2669</name>
</gene>
<dbReference type="PROSITE" id="PS00486">
    <property type="entry name" value="DNA_MISMATCH_REPAIR_2"/>
    <property type="match status" value="1"/>
</dbReference>
<keyword evidence="5 9" id="KW-0067">ATP-binding</keyword>
<dbReference type="PIRSF" id="PIRSF037677">
    <property type="entry name" value="DNA_mis_repair_Msh6"/>
    <property type="match status" value="1"/>
</dbReference>
<dbReference type="NCBIfam" id="TIGR01070">
    <property type="entry name" value="mutS1"/>
    <property type="match status" value="1"/>
</dbReference>
<dbReference type="Gene3D" id="3.30.420.110">
    <property type="entry name" value="MutS, connector domain"/>
    <property type="match status" value="1"/>
</dbReference>
<dbReference type="Gene3D" id="1.10.1420.10">
    <property type="match status" value="2"/>
</dbReference>
<dbReference type="InterPro" id="IPR017261">
    <property type="entry name" value="DNA_mismatch_repair_MutS/MSH"/>
</dbReference>
<evidence type="ECO:0000256" key="5">
    <source>
        <dbReference type="ARBA" id="ARBA00022840"/>
    </source>
</evidence>
<dbReference type="InterPro" id="IPR045076">
    <property type="entry name" value="MutS"/>
</dbReference>
<dbReference type="InterPro" id="IPR005748">
    <property type="entry name" value="DNA_mismatch_repair_MutS"/>
</dbReference>